<dbReference type="EMBL" id="AP028219">
    <property type="protein sequence ID" value="BEI94779.1"/>
    <property type="molecule type" value="Genomic_DNA"/>
</dbReference>
<dbReference type="RefSeq" id="XP_060460044.1">
    <property type="nucleotide sequence ID" value="XM_060603784.1"/>
</dbReference>
<keyword evidence="1" id="KW-1133">Transmembrane helix</keyword>
<evidence type="ECO:0000313" key="3">
    <source>
        <dbReference type="Proteomes" id="UP001233271"/>
    </source>
</evidence>
<proteinExistence type="predicted"/>
<feature type="transmembrane region" description="Helical" evidence="1">
    <location>
        <begin position="70"/>
        <end position="96"/>
    </location>
</feature>
<accession>A0AA48LA83</accession>
<keyword evidence="3" id="KW-1185">Reference proteome</keyword>
<sequence length="125" mass="13013">MDAIATAAGVIRIAAAMSAGHMCCDLFVAVRQMQETLAGFCLGILLPIVVATMAAMRFKRSLAEAGVDSVAAPLCLFATAVPLHIVAVHVAALDVVAGRGWARLRLPLQLAGGTTWSTKPPIHHT</sequence>
<feature type="transmembrane region" description="Helical" evidence="1">
    <location>
        <begin position="6"/>
        <end position="30"/>
    </location>
</feature>
<gene>
    <name evidence="2" type="ORF">CcaverHIS019_0703600</name>
</gene>
<evidence type="ECO:0000256" key="1">
    <source>
        <dbReference type="SAM" id="Phobius"/>
    </source>
</evidence>
<name>A0AA48LA83_9TREE</name>
<keyword evidence="1" id="KW-0812">Transmembrane</keyword>
<dbReference type="Proteomes" id="UP001233271">
    <property type="component" value="Chromosome 7b"/>
</dbReference>
<dbReference type="AlphaFoldDB" id="A0AA48LA83"/>
<dbReference type="KEGG" id="ccac:CcaHIS019_0703600"/>
<reference evidence="2" key="1">
    <citation type="journal article" date="2023" name="BMC Genomics">
        <title>Chromosome-level genome assemblies of Cutaneotrichosporon spp. (Trichosporonales, Basidiomycota) reveal imbalanced evolution between nucleotide sequences and chromosome synteny.</title>
        <authorList>
            <person name="Kobayashi Y."/>
            <person name="Kayamori A."/>
            <person name="Aoki K."/>
            <person name="Shiwa Y."/>
            <person name="Matsutani M."/>
            <person name="Fujita N."/>
            <person name="Sugita T."/>
            <person name="Iwasaki W."/>
            <person name="Tanaka N."/>
            <person name="Takashima M."/>
        </authorList>
    </citation>
    <scope>NUCLEOTIDE SEQUENCE</scope>
    <source>
        <strain evidence="2">HIS019</strain>
    </source>
</reference>
<evidence type="ECO:0000313" key="2">
    <source>
        <dbReference type="EMBL" id="BEI94779.1"/>
    </source>
</evidence>
<organism evidence="2 3">
    <name type="scientific">Cutaneotrichosporon cavernicola</name>
    <dbReference type="NCBI Taxonomy" id="279322"/>
    <lineage>
        <taxon>Eukaryota</taxon>
        <taxon>Fungi</taxon>
        <taxon>Dikarya</taxon>
        <taxon>Basidiomycota</taxon>
        <taxon>Agaricomycotina</taxon>
        <taxon>Tremellomycetes</taxon>
        <taxon>Trichosporonales</taxon>
        <taxon>Trichosporonaceae</taxon>
        <taxon>Cutaneotrichosporon</taxon>
    </lineage>
</organism>
<feature type="transmembrane region" description="Helical" evidence="1">
    <location>
        <begin position="37"/>
        <end position="58"/>
    </location>
</feature>
<keyword evidence="1" id="KW-0472">Membrane</keyword>
<dbReference type="GeneID" id="85498649"/>
<protein>
    <submittedName>
        <fullName evidence="2">Uncharacterized protein</fullName>
    </submittedName>
</protein>